<dbReference type="EMBL" id="CP063362">
    <property type="protein sequence ID" value="QRG05645.1"/>
    <property type="molecule type" value="Genomic_DNA"/>
</dbReference>
<gene>
    <name evidence="1" type="ORF">EZH22_21720</name>
</gene>
<proteinExistence type="predicted"/>
<dbReference type="KEGG" id="xdi:EZH22_21720"/>
<dbReference type="Proteomes" id="UP000596427">
    <property type="component" value="Chromosome"/>
</dbReference>
<evidence type="ECO:0000313" key="2">
    <source>
        <dbReference type="Proteomes" id="UP000596427"/>
    </source>
</evidence>
<sequence length="102" mass="11535">MIHMVMVDIAPEQEAAFNEWYENVHIPEILACPGWRAATRRLVDEGGPKYAALYEIDGPEVYDTPEFNAIKGFGPFTAFVTNFRRIRLKPIPGRPGDWVVAS</sequence>
<keyword evidence="2" id="KW-1185">Reference proteome</keyword>
<dbReference type="InterPro" id="IPR011008">
    <property type="entry name" value="Dimeric_a/b-barrel"/>
</dbReference>
<evidence type="ECO:0000313" key="1">
    <source>
        <dbReference type="EMBL" id="QRG05645.1"/>
    </source>
</evidence>
<dbReference type="Pfam" id="PF14114">
    <property type="entry name" value="DUF4286"/>
    <property type="match status" value="1"/>
</dbReference>
<dbReference type="Gene3D" id="3.30.70.100">
    <property type="match status" value="1"/>
</dbReference>
<dbReference type="AlphaFoldDB" id="A0A974PMD5"/>
<accession>A0A974PMD5</accession>
<dbReference type="InterPro" id="IPR025563">
    <property type="entry name" value="DUF4286"/>
</dbReference>
<name>A0A974PMD5_9HYPH</name>
<evidence type="ECO:0008006" key="3">
    <source>
        <dbReference type="Google" id="ProtNLM"/>
    </source>
</evidence>
<dbReference type="RefSeq" id="WP_203192511.1">
    <property type="nucleotide sequence ID" value="NZ_CP063362.1"/>
</dbReference>
<protein>
    <recommendedName>
        <fullName evidence="3">DUF4286 family protein</fullName>
    </recommendedName>
</protein>
<reference evidence="1 2" key="1">
    <citation type="submission" date="2020-10" db="EMBL/GenBank/DDBJ databases">
        <title>Degradation of 1,4-Dioxane by Xanthobacter sp. YN2, via a Novel Group-2 Soluble Di-Iron Monooxygenase.</title>
        <authorList>
            <person name="Ma F."/>
            <person name="Wang Y."/>
            <person name="Yang J."/>
            <person name="Guo H."/>
            <person name="Su D."/>
            <person name="Yu L."/>
        </authorList>
    </citation>
    <scope>NUCLEOTIDE SEQUENCE [LARGE SCALE GENOMIC DNA]</scope>
    <source>
        <strain evidence="1 2">YN2</strain>
    </source>
</reference>
<organism evidence="1 2">
    <name type="scientific">Xanthobacter dioxanivorans</name>
    <dbReference type="NCBI Taxonomy" id="2528964"/>
    <lineage>
        <taxon>Bacteria</taxon>
        <taxon>Pseudomonadati</taxon>
        <taxon>Pseudomonadota</taxon>
        <taxon>Alphaproteobacteria</taxon>
        <taxon>Hyphomicrobiales</taxon>
        <taxon>Xanthobacteraceae</taxon>
        <taxon>Xanthobacter</taxon>
    </lineage>
</organism>
<dbReference type="SUPFAM" id="SSF54909">
    <property type="entry name" value="Dimeric alpha+beta barrel"/>
    <property type="match status" value="1"/>
</dbReference>